<keyword evidence="2" id="KW-0813">Transport</keyword>
<evidence type="ECO:0000256" key="14">
    <source>
        <dbReference type="ARBA" id="ARBA00034100"/>
    </source>
</evidence>
<evidence type="ECO:0000256" key="2">
    <source>
        <dbReference type="ARBA" id="ARBA00022448"/>
    </source>
</evidence>
<evidence type="ECO:0000256" key="3">
    <source>
        <dbReference type="ARBA" id="ARBA00022475"/>
    </source>
</evidence>
<evidence type="ECO:0000256" key="6">
    <source>
        <dbReference type="ARBA" id="ARBA00023018"/>
    </source>
</evidence>
<feature type="domain" description="Ionotropic glutamate receptor C-terminal" evidence="20">
    <location>
        <begin position="434"/>
        <end position="807"/>
    </location>
</feature>
<evidence type="ECO:0000256" key="17">
    <source>
        <dbReference type="PIRSR" id="PIRSR601508-3"/>
    </source>
</evidence>
<dbReference type="Pfam" id="PF00060">
    <property type="entry name" value="Lig_chan"/>
    <property type="match status" value="1"/>
</dbReference>
<evidence type="ECO:0000256" key="18">
    <source>
        <dbReference type="SAM" id="Phobius"/>
    </source>
</evidence>
<dbReference type="Gene3D" id="1.10.287.70">
    <property type="match status" value="1"/>
</dbReference>
<dbReference type="Proteomes" id="UP000515163">
    <property type="component" value="Unplaced"/>
</dbReference>
<keyword evidence="22" id="KW-1185">Reference proteome</keyword>
<dbReference type="FunFam" id="3.40.190.10:FF:000024">
    <property type="entry name" value="Glutamate receptor, ionotropic, delta 1"/>
    <property type="match status" value="1"/>
</dbReference>
<evidence type="ECO:0000256" key="4">
    <source>
        <dbReference type="ARBA" id="ARBA00022692"/>
    </source>
</evidence>
<feature type="disulfide bond" evidence="17">
    <location>
        <begin position="755"/>
        <end position="811"/>
    </location>
</feature>
<keyword evidence="9" id="KW-0675">Receptor</keyword>
<evidence type="ECO:0000313" key="22">
    <source>
        <dbReference type="Proteomes" id="UP000515163"/>
    </source>
</evidence>
<dbReference type="RefSeq" id="XP_031550470.1">
    <property type="nucleotide sequence ID" value="XM_031694610.1"/>
</dbReference>
<evidence type="ECO:0000256" key="16">
    <source>
        <dbReference type="PIRSR" id="PIRSR601508-2"/>
    </source>
</evidence>
<dbReference type="SUPFAM" id="SSF53850">
    <property type="entry name" value="Periplasmic binding protein-like II"/>
    <property type="match status" value="1"/>
</dbReference>
<dbReference type="Gene3D" id="3.40.190.10">
    <property type="entry name" value="Periplasmic binding protein-like II"/>
    <property type="match status" value="2"/>
</dbReference>
<keyword evidence="12" id="KW-1071">Ligand-gated ion channel</keyword>
<dbReference type="AlphaFoldDB" id="A0A6P8HD50"/>
<dbReference type="InterPro" id="IPR001320">
    <property type="entry name" value="Iontro_rcpt_C"/>
</dbReference>
<feature type="site" description="Crucial to convey clamshell closure to channel opening" evidence="16">
    <location>
        <position position="674"/>
    </location>
</feature>
<evidence type="ECO:0000313" key="23">
    <source>
        <dbReference type="RefSeq" id="XP_031550470.1"/>
    </source>
</evidence>
<dbReference type="GO" id="GO:0038023">
    <property type="term" value="F:signaling receptor activity"/>
    <property type="evidence" value="ECO:0007669"/>
    <property type="project" value="InterPro"/>
</dbReference>
<feature type="transmembrane region" description="Helical" evidence="18">
    <location>
        <begin position="564"/>
        <end position="585"/>
    </location>
</feature>
<dbReference type="KEGG" id="aten:116287906"/>
<evidence type="ECO:0000256" key="8">
    <source>
        <dbReference type="ARBA" id="ARBA00023136"/>
    </source>
</evidence>
<dbReference type="GO" id="GO:0045211">
    <property type="term" value="C:postsynaptic membrane"/>
    <property type="evidence" value="ECO:0007669"/>
    <property type="project" value="UniProtKB-SubCell"/>
</dbReference>
<dbReference type="SUPFAM" id="SSF53822">
    <property type="entry name" value="Periplasmic binding protein-like I"/>
    <property type="match status" value="1"/>
</dbReference>
<accession>A0A6P8HD50</accession>
<evidence type="ECO:0000256" key="9">
    <source>
        <dbReference type="ARBA" id="ARBA00023170"/>
    </source>
</evidence>
<dbReference type="SMART" id="SM00918">
    <property type="entry name" value="Lig_chan-Glu_bd"/>
    <property type="match status" value="1"/>
</dbReference>
<dbReference type="InterPro" id="IPR019594">
    <property type="entry name" value="Glu/Gly-bd"/>
</dbReference>
<keyword evidence="7" id="KW-0406">Ion transport</keyword>
<dbReference type="Pfam" id="PF10613">
    <property type="entry name" value="Lig_chan-Glu_bd"/>
    <property type="match status" value="1"/>
</dbReference>
<sequence>MLFKLFIIGLFFNLPAGLSQARIVLKIGGIFSAGNNSVEESAFRFAIKYINDKNIVPGITFEPIVSNAATDSTYENMKSANHLVSEGVIAVVGPITSTAVKNTHGIFKKFHIPQIAPSATDPIFVYSNYRYPFLIRMMPSESAIEFAIIDFIVRYKWERMGILTSRMDYGMNGLKDFKNVAKSKKWKILATEHFAVSPLTRKVNATKELLRLRDKGTRVVILNCLAEFVPSVLEQASKLDMIHDWVWILTDGAISEDPKLRYIEGIVGIRFPKDGSGKLYDTVNIEWQAAGGKGVLQSRLGRIFDAVLTISDIVRRMVDKNLTMILPPQGVTMCRSLNTKVIPWVLGQTFINKSSEVRMKGVMASLYFSSTHRSPSSFNSISEIVNYQKDEGWVKVGSIKGIKGVVMEKRRPIVWLNNGLEAPKLASLALKYKKLKVLVFQSQPFIMVKPKSNTSDDTNLEFEGFCIDLLNELKKKLQFEYEIESRDSLGQKLPDGSWDGIIGDLTREKADLGVSTFTISPEREKAVDFTQPYFSLGYKIITKKSYRERGSNLWGFLDPFETTLWLAIVVSSIVVGTVVWIYDRLSPYGYYGRVAQSPKPKEDEYLARNTLCFFNSFWSAAASYLEQGPDGTHPISHSGRATTLAWWFAISIFGATYTANLAAFLTVNKYEHPIKSIDDLANQDRMSYGTAPGQLADMLRSASLPVYEKLWRYIESHNTLESNASYAIEKTRNTENYAFIWDSAVLDYTVQSEPCNTLTIIGRPFGSINYGFALPLKSHYTHNFSVAMLELQQDGFLERMTEKWFRSRSVCGAETEAADAAATEGGTQLGIHDLAGVFVTILGGVICGILILIIEWIVACYRDTLSKDRKAPTTFCRALCQRMQRAWYGILSLCMWRELGRDHEPKPQIRQLVESLPLSSMGEQRKLII</sequence>
<evidence type="ECO:0000256" key="11">
    <source>
        <dbReference type="ARBA" id="ARBA00023257"/>
    </source>
</evidence>
<keyword evidence="5 18" id="KW-1133">Transmembrane helix</keyword>
<evidence type="ECO:0000256" key="7">
    <source>
        <dbReference type="ARBA" id="ARBA00023065"/>
    </source>
</evidence>
<dbReference type="FunCoup" id="A0A6P8HD50">
    <property type="interactions" value="1038"/>
</dbReference>
<feature type="signal peptide" evidence="19">
    <location>
        <begin position="1"/>
        <end position="21"/>
    </location>
</feature>
<dbReference type="InterPro" id="IPR001828">
    <property type="entry name" value="ANF_lig-bd_rcpt"/>
</dbReference>
<reference evidence="23" key="1">
    <citation type="submission" date="2025-08" db="UniProtKB">
        <authorList>
            <consortium name="RefSeq"/>
        </authorList>
    </citation>
    <scope>IDENTIFICATION</scope>
    <source>
        <tissue evidence="23">Tentacle</tissue>
    </source>
</reference>
<feature type="binding site" evidence="15">
    <location>
        <position position="523"/>
    </location>
    <ligand>
        <name>L-glutamate</name>
        <dbReference type="ChEBI" id="CHEBI:29985"/>
    </ligand>
</feature>
<evidence type="ECO:0000259" key="21">
    <source>
        <dbReference type="SMART" id="SM00918"/>
    </source>
</evidence>
<evidence type="ECO:0000256" key="13">
    <source>
        <dbReference type="ARBA" id="ARBA00023303"/>
    </source>
</evidence>
<keyword evidence="6" id="KW-0770">Synapse</keyword>
<dbReference type="InterPro" id="IPR028082">
    <property type="entry name" value="Peripla_BP_I"/>
</dbReference>
<feature type="chain" id="PRO_5027545427" evidence="19">
    <location>
        <begin position="22"/>
        <end position="929"/>
    </location>
</feature>
<keyword evidence="19" id="KW-0732">Signal</keyword>
<feature type="binding site" evidence="15">
    <location>
        <position position="742"/>
    </location>
    <ligand>
        <name>L-glutamate</name>
        <dbReference type="ChEBI" id="CHEBI:29985"/>
    </ligand>
</feature>
<evidence type="ECO:0000256" key="12">
    <source>
        <dbReference type="ARBA" id="ARBA00023286"/>
    </source>
</evidence>
<protein>
    <submittedName>
        <fullName evidence="23">Glutamate receptor ionotropic, kainate 2-like isoform X1</fullName>
    </submittedName>
</protein>
<evidence type="ECO:0000259" key="20">
    <source>
        <dbReference type="SMART" id="SM00079"/>
    </source>
</evidence>
<evidence type="ECO:0000256" key="1">
    <source>
        <dbReference type="ARBA" id="ARBA00004651"/>
    </source>
</evidence>
<gene>
    <name evidence="23" type="primary">LOC116287906</name>
</gene>
<keyword evidence="8 18" id="KW-0472">Membrane</keyword>
<dbReference type="InParanoid" id="A0A6P8HD50"/>
<keyword evidence="4 18" id="KW-0812">Transmembrane</keyword>
<dbReference type="OrthoDB" id="5984008at2759"/>
<dbReference type="PANTHER" id="PTHR18966">
    <property type="entry name" value="IONOTROPIC GLUTAMATE RECEPTOR"/>
    <property type="match status" value="1"/>
</dbReference>
<keyword evidence="17" id="KW-1015">Disulfide bond</keyword>
<organism evidence="22 23">
    <name type="scientific">Actinia tenebrosa</name>
    <name type="common">Australian red waratah sea anemone</name>
    <dbReference type="NCBI Taxonomy" id="6105"/>
    <lineage>
        <taxon>Eukaryota</taxon>
        <taxon>Metazoa</taxon>
        <taxon>Cnidaria</taxon>
        <taxon>Anthozoa</taxon>
        <taxon>Hexacorallia</taxon>
        <taxon>Actiniaria</taxon>
        <taxon>Actiniidae</taxon>
        <taxon>Actinia</taxon>
    </lineage>
</organism>
<dbReference type="PRINTS" id="PR00177">
    <property type="entry name" value="NMDARECEPTOR"/>
</dbReference>
<feature type="domain" description="Ionotropic glutamate receptor L-glutamate and glycine-binding" evidence="21">
    <location>
        <begin position="444"/>
        <end position="507"/>
    </location>
</feature>
<dbReference type="GeneID" id="116287906"/>
<dbReference type="SMART" id="SM00079">
    <property type="entry name" value="PBPe"/>
    <property type="match status" value="1"/>
</dbReference>
<feature type="binding site" evidence="15">
    <location>
        <position position="518"/>
    </location>
    <ligand>
        <name>L-glutamate</name>
        <dbReference type="ChEBI" id="CHEBI:29985"/>
    </ligand>
</feature>
<keyword evidence="3" id="KW-1003">Cell membrane</keyword>
<dbReference type="InterPro" id="IPR015683">
    <property type="entry name" value="Ionotropic_Glu_rcpt"/>
</dbReference>
<dbReference type="Gene3D" id="3.40.50.2300">
    <property type="match status" value="2"/>
</dbReference>
<evidence type="ECO:0000256" key="5">
    <source>
        <dbReference type="ARBA" id="ARBA00022989"/>
    </source>
</evidence>
<feature type="site" description="Interaction with the cone snail toxin Con-ikot-ikot" evidence="16">
    <location>
        <position position="700"/>
    </location>
</feature>
<dbReference type="FunFam" id="1.10.287.70:FF:000143">
    <property type="entry name" value="Probable glutamate receptor"/>
    <property type="match status" value="1"/>
</dbReference>
<keyword evidence="11" id="KW-0628">Postsynaptic cell membrane</keyword>
<feature type="transmembrane region" description="Helical" evidence="18">
    <location>
        <begin position="834"/>
        <end position="859"/>
    </location>
</feature>
<dbReference type="InterPro" id="IPR001508">
    <property type="entry name" value="Iono_Glu_rcpt_met"/>
</dbReference>
<evidence type="ECO:0000256" key="19">
    <source>
        <dbReference type="SAM" id="SignalP"/>
    </source>
</evidence>
<proteinExistence type="predicted"/>
<comment type="subcellular location">
    <subcellularLocation>
        <location evidence="1">Cell membrane</location>
        <topology evidence="1">Multi-pass membrane protein</topology>
    </subcellularLocation>
    <subcellularLocation>
        <location evidence="14">Postsynaptic cell membrane</location>
    </subcellularLocation>
</comment>
<dbReference type="GO" id="GO:0015276">
    <property type="term" value="F:ligand-gated monoatomic ion channel activity"/>
    <property type="evidence" value="ECO:0007669"/>
    <property type="project" value="InterPro"/>
</dbReference>
<evidence type="ECO:0000256" key="10">
    <source>
        <dbReference type="ARBA" id="ARBA00023180"/>
    </source>
</evidence>
<keyword evidence="10" id="KW-0325">Glycoprotein</keyword>
<evidence type="ECO:0000256" key="15">
    <source>
        <dbReference type="PIRSR" id="PIRSR601508-1"/>
    </source>
</evidence>
<feature type="transmembrane region" description="Helical" evidence="18">
    <location>
        <begin position="645"/>
        <end position="667"/>
    </location>
</feature>
<keyword evidence="13" id="KW-0407">Ion channel</keyword>
<name>A0A6P8HD50_ACTTE</name>
<dbReference type="Pfam" id="PF01094">
    <property type="entry name" value="ANF_receptor"/>
    <property type="match status" value="1"/>
</dbReference>